<keyword evidence="4" id="KW-1185">Reference proteome</keyword>
<gene>
    <name evidence="3" type="ORF">O0I10_012991</name>
</gene>
<comment type="caution">
    <text evidence="3">The sequence shown here is derived from an EMBL/GenBank/DDBJ whole genome shotgun (WGS) entry which is preliminary data.</text>
</comment>
<name>A0AAD7XSL2_9FUNG</name>
<proteinExistence type="predicted"/>
<evidence type="ECO:0000313" key="3">
    <source>
        <dbReference type="EMBL" id="KAJ8651458.1"/>
    </source>
</evidence>
<dbReference type="EMBL" id="JARTCD010000195">
    <property type="protein sequence ID" value="KAJ8651458.1"/>
    <property type="molecule type" value="Genomic_DNA"/>
</dbReference>
<dbReference type="GO" id="GO:0003824">
    <property type="term" value="F:catalytic activity"/>
    <property type="evidence" value="ECO:0007669"/>
    <property type="project" value="InterPro"/>
</dbReference>
<feature type="domain" description="Endonuclease/exonuclease/phosphatase" evidence="2">
    <location>
        <begin position="2"/>
        <end position="209"/>
    </location>
</feature>
<protein>
    <recommendedName>
        <fullName evidence="2">Endonuclease/exonuclease/phosphatase domain-containing protein</fullName>
    </recommendedName>
</protein>
<dbReference type="InterPro" id="IPR005135">
    <property type="entry name" value="Endo/exonuclease/phosphatase"/>
</dbReference>
<evidence type="ECO:0000259" key="2">
    <source>
        <dbReference type="Pfam" id="PF03372"/>
    </source>
</evidence>
<dbReference type="AlphaFoldDB" id="A0AAD7XSL2"/>
<sequence>MFNAGGIKRSPDELTKHCKKHRIDFILVTEIYLKEDQKLYTDWIQHHNFAKVPGEARRGFGGISLLIRPDFPYHIHPELLHRSDFVLSFTLGPYKFHGVYFPPHTMSHAEFVNTLNTLPMDDHTFVFGDFNTRLGTITGDHRRNPRAGAFTQWITRHRPTNWNAQLAYGQSTYRQKDWHSIIDYVVSSSRNVSGTALEIFDQVSLSSDHHVCRFRFTARTPKPLLDPANAIRQHWKLQRLEEREVKELYITQFESHATEIITEVEELKTQERVDTQALELIGTKIEESIHLALDNSVTRGELRPKHWRWFWTEEIQGLADRREHHYRRWRNSRRGTLTRAAAWRDYEQAREDLKRLIQQERNRHWRQYCTRMATADNSETNSTIKRIKMNKTRKQCTLSHPQGPRQAAEMMVNHLVNVFGGEQDHTSRPPRHPRAPPDDGGVGYVNG</sequence>
<accession>A0AAD7XSL2</accession>
<dbReference type="GeneID" id="83220315"/>
<evidence type="ECO:0000256" key="1">
    <source>
        <dbReference type="SAM" id="MobiDB-lite"/>
    </source>
</evidence>
<feature type="region of interest" description="Disordered" evidence="1">
    <location>
        <begin position="421"/>
        <end position="447"/>
    </location>
</feature>
<dbReference type="RefSeq" id="XP_058336373.1">
    <property type="nucleotide sequence ID" value="XM_058492865.1"/>
</dbReference>
<evidence type="ECO:0000313" key="4">
    <source>
        <dbReference type="Proteomes" id="UP001234581"/>
    </source>
</evidence>
<dbReference type="Gene3D" id="3.60.10.10">
    <property type="entry name" value="Endonuclease/exonuclease/phosphatase"/>
    <property type="match status" value="1"/>
</dbReference>
<dbReference type="SUPFAM" id="SSF56219">
    <property type="entry name" value="DNase I-like"/>
    <property type="match status" value="1"/>
</dbReference>
<organism evidence="3 4">
    <name type="scientific">Lichtheimia ornata</name>
    <dbReference type="NCBI Taxonomy" id="688661"/>
    <lineage>
        <taxon>Eukaryota</taxon>
        <taxon>Fungi</taxon>
        <taxon>Fungi incertae sedis</taxon>
        <taxon>Mucoromycota</taxon>
        <taxon>Mucoromycotina</taxon>
        <taxon>Mucoromycetes</taxon>
        <taxon>Mucorales</taxon>
        <taxon>Lichtheimiaceae</taxon>
        <taxon>Lichtheimia</taxon>
    </lineage>
</organism>
<dbReference type="InterPro" id="IPR036691">
    <property type="entry name" value="Endo/exonu/phosph_ase_sf"/>
</dbReference>
<reference evidence="3 4" key="1">
    <citation type="submission" date="2023-03" db="EMBL/GenBank/DDBJ databases">
        <title>Genome sequence of Lichtheimia ornata CBS 291.66.</title>
        <authorList>
            <person name="Mohabir J.T."/>
            <person name="Shea T.P."/>
            <person name="Kurbessoian T."/>
            <person name="Berby B."/>
            <person name="Fontaine J."/>
            <person name="Livny J."/>
            <person name="Gnirke A."/>
            <person name="Stajich J.E."/>
            <person name="Cuomo C.A."/>
        </authorList>
    </citation>
    <scope>NUCLEOTIDE SEQUENCE [LARGE SCALE GENOMIC DNA]</scope>
    <source>
        <strain evidence="3">CBS 291.66</strain>
    </source>
</reference>
<dbReference type="Pfam" id="PF03372">
    <property type="entry name" value="Exo_endo_phos"/>
    <property type="match status" value="1"/>
</dbReference>
<dbReference type="Proteomes" id="UP001234581">
    <property type="component" value="Unassembled WGS sequence"/>
</dbReference>